<dbReference type="RefSeq" id="WP_094543922.1">
    <property type="nucleotide sequence ID" value="NZ_JBHEEM010000018.1"/>
</dbReference>
<dbReference type="Pfam" id="PF00990">
    <property type="entry name" value="GGDEF"/>
    <property type="match status" value="1"/>
</dbReference>
<dbReference type="NCBIfam" id="TIGR00254">
    <property type="entry name" value="GGDEF"/>
    <property type="match status" value="1"/>
</dbReference>
<dbReference type="EMBL" id="NNRM01000037">
    <property type="protein sequence ID" value="OYR23895.1"/>
    <property type="molecule type" value="Genomic_DNA"/>
</dbReference>
<sequence length="310" mass="34211">MQINQVHNRIISSNNMLSLIKSSPLGVCITDEQGKFIFVNNAYCALYGYQADELIGQDFTIIVPPKARDELMALHHAFIHSSLEDSEQVLTELRSEWTVIDRQGNPLTIIANAVLLVGKDGARSKATFVTDITQQKNAEEKLLRANRQLAYHASRDELTGLLNRRAGMERVSREIVLGRAQVRPLSVAFLDVDHFKKINDKHGHQVGDEVLHEISRLIARQIRVGDCAIRYGGEEILVVLPATTAAQAVAVIDRLRLALHSQPLSSMKIAVTFSAGIAEYSGGDRRKLLAKADKALYAAKNAGRDRSIAG</sequence>
<dbReference type="Pfam" id="PF00989">
    <property type="entry name" value="PAS"/>
    <property type="match status" value="1"/>
</dbReference>
<evidence type="ECO:0000313" key="5">
    <source>
        <dbReference type="EMBL" id="OYR23895.1"/>
    </source>
</evidence>
<proteinExistence type="predicted"/>
<dbReference type="InterPro" id="IPR000014">
    <property type="entry name" value="PAS"/>
</dbReference>
<dbReference type="PROSITE" id="PS50887">
    <property type="entry name" value="GGDEF"/>
    <property type="match status" value="1"/>
</dbReference>
<comment type="caution">
    <text evidence="5">The sequence shown here is derived from an EMBL/GenBank/DDBJ whole genome shotgun (WGS) entry which is preliminary data.</text>
</comment>
<dbReference type="InterPro" id="IPR000160">
    <property type="entry name" value="GGDEF_dom"/>
</dbReference>
<evidence type="ECO:0000259" key="4">
    <source>
        <dbReference type="PROSITE" id="PS50887"/>
    </source>
</evidence>
<feature type="domain" description="GGDEF" evidence="4">
    <location>
        <begin position="183"/>
        <end position="310"/>
    </location>
</feature>
<evidence type="ECO:0000313" key="6">
    <source>
        <dbReference type="Proteomes" id="UP000216188"/>
    </source>
</evidence>
<dbReference type="CDD" id="cd01949">
    <property type="entry name" value="GGDEF"/>
    <property type="match status" value="1"/>
</dbReference>
<dbReference type="InterPro" id="IPR013767">
    <property type="entry name" value="PAS_fold"/>
</dbReference>
<dbReference type="PANTHER" id="PTHR45138">
    <property type="entry name" value="REGULATORY COMPONENTS OF SENSORY TRANSDUCTION SYSTEM"/>
    <property type="match status" value="1"/>
</dbReference>
<dbReference type="InterPro" id="IPR043128">
    <property type="entry name" value="Rev_trsase/Diguanyl_cyclase"/>
</dbReference>
<dbReference type="Gene3D" id="3.30.70.270">
    <property type="match status" value="1"/>
</dbReference>
<dbReference type="Proteomes" id="UP000216188">
    <property type="component" value="Unassembled WGS sequence"/>
</dbReference>
<evidence type="ECO:0000259" key="3">
    <source>
        <dbReference type="PROSITE" id="PS50113"/>
    </source>
</evidence>
<dbReference type="Gene3D" id="3.30.450.20">
    <property type="entry name" value="PAS domain"/>
    <property type="match status" value="1"/>
</dbReference>
<dbReference type="SUPFAM" id="SSF55785">
    <property type="entry name" value="PYP-like sensor domain (PAS domain)"/>
    <property type="match status" value="1"/>
</dbReference>
<dbReference type="SMART" id="SM00267">
    <property type="entry name" value="GGDEF"/>
    <property type="match status" value="1"/>
</dbReference>
<evidence type="ECO:0000256" key="1">
    <source>
        <dbReference type="ARBA" id="ARBA00012528"/>
    </source>
</evidence>
<dbReference type="GO" id="GO:0006355">
    <property type="term" value="P:regulation of DNA-templated transcription"/>
    <property type="evidence" value="ECO:0007669"/>
    <property type="project" value="InterPro"/>
</dbReference>
<dbReference type="GO" id="GO:0005886">
    <property type="term" value="C:plasma membrane"/>
    <property type="evidence" value="ECO:0007669"/>
    <property type="project" value="TreeGrafter"/>
</dbReference>
<gene>
    <name evidence="5" type="ORF">CEV34_3228</name>
</gene>
<dbReference type="SMART" id="SM00091">
    <property type="entry name" value="PAS"/>
    <property type="match status" value="1"/>
</dbReference>
<dbReference type="InterPro" id="IPR050469">
    <property type="entry name" value="Diguanylate_Cyclase"/>
</dbReference>
<dbReference type="PROSITE" id="PS50112">
    <property type="entry name" value="PAS"/>
    <property type="match status" value="1"/>
</dbReference>
<protein>
    <recommendedName>
        <fullName evidence="1">diguanylate cyclase</fullName>
        <ecNumber evidence="1">2.7.7.65</ecNumber>
    </recommendedName>
</protein>
<dbReference type="GO" id="GO:0052621">
    <property type="term" value="F:diguanylate cyclase activity"/>
    <property type="evidence" value="ECO:0007669"/>
    <property type="project" value="UniProtKB-EC"/>
</dbReference>
<dbReference type="SUPFAM" id="SSF55073">
    <property type="entry name" value="Nucleotide cyclase"/>
    <property type="match status" value="1"/>
</dbReference>
<organism evidence="5 6">
    <name type="scientific">Brucella pseudogrignonensis</name>
    <dbReference type="NCBI Taxonomy" id="419475"/>
    <lineage>
        <taxon>Bacteria</taxon>
        <taxon>Pseudomonadati</taxon>
        <taxon>Pseudomonadota</taxon>
        <taxon>Alphaproteobacteria</taxon>
        <taxon>Hyphomicrobiales</taxon>
        <taxon>Brucellaceae</taxon>
        <taxon>Brucella/Ochrobactrum group</taxon>
        <taxon>Brucella</taxon>
    </lineage>
</organism>
<dbReference type="NCBIfam" id="TIGR00229">
    <property type="entry name" value="sensory_box"/>
    <property type="match status" value="1"/>
</dbReference>
<accession>A0A256G9U4</accession>
<name>A0A256G9U4_9HYPH</name>
<dbReference type="EC" id="2.7.7.65" evidence="1"/>
<feature type="domain" description="PAS" evidence="2">
    <location>
        <begin position="12"/>
        <end position="86"/>
    </location>
</feature>
<dbReference type="FunFam" id="3.30.70.270:FF:000001">
    <property type="entry name" value="Diguanylate cyclase domain protein"/>
    <property type="match status" value="1"/>
</dbReference>
<dbReference type="PANTHER" id="PTHR45138:SF24">
    <property type="entry name" value="DIGUANYLATE CYCLASE DGCC-RELATED"/>
    <property type="match status" value="1"/>
</dbReference>
<dbReference type="AlphaFoldDB" id="A0A256G9U4"/>
<feature type="domain" description="PAC" evidence="3">
    <location>
        <begin position="93"/>
        <end position="144"/>
    </location>
</feature>
<dbReference type="InterPro" id="IPR029787">
    <property type="entry name" value="Nucleotide_cyclase"/>
</dbReference>
<keyword evidence="6" id="KW-1185">Reference proteome</keyword>
<dbReference type="PROSITE" id="PS50113">
    <property type="entry name" value="PAC"/>
    <property type="match status" value="1"/>
</dbReference>
<reference evidence="5 6" key="1">
    <citation type="submission" date="2017-07" db="EMBL/GenBank/DDBJ databases">
        <title>Phylogenetic study on the rhizospheric bacterium Ochrobactrum sp. A44.</title>
        <authorList>
            <person name="Krzyzanowska D.M."/>
            <person name="Ossowicki A."/>
            <person name="Rajewska M."/>
            <person name="Maciag T."/>
            <person name="Kaczynski Z."/>
            <person name="Czerwicka M."/>
            <person name="Jafra S."/>
        </authorList>
    </citation>
    <scope>NUCLEOTIDE SEQUENCE [LARGE SCALE GENOMIC DNA]</scope>
    <source>
        <strain evidence="5 6">CCUG 30717</strain>
    </source>
</reference>
<evidence type="ECO:0000259" key="2">
    <source>
        <dbReference type="PROSITE" id="PS50112"/>
    </source>
</evidence>
<dbReference type="InterPro" id="IPR035965">
    <property type="entry name" value="PAS-like_dom_sf"/>
</dbReference>
<dbReference type="CDD" id="cd00130">
    <property type="entry name" value="PAS"/>
    <property type="match status" value="1"/>
</dbReference>
<dbReference type="InterPro" id="IPR000700">
    <property type="entry name" value="PAS-assoc_C"/>
</dbReference>
<dbReference type="GO" id="GO:0043709">
    <property type="term" value="P:cell adhesion involved in single-species biofilm formation"/>
    <property type="evidence" value="ECO:0007669"/>
    <property type="project" value="TreeGrafter"/>
</dbReference>
<dbReference type="GO" id="GO:1902201">
    <property type="term" value="P:negative regulation of bacterial-type flagellum-dependent cell motility"/>
    <property type="evidence" value="ECO:0007669"/>
    <property type="project" value="TreeGrafter"/>
</dbReference>